<feature type="compositionally biased region" description="Polar residues" evidence="2">
    <location>
        <begin position="136"/>
        <end position="147"/>
    </location>
</feature>
<evidence type="ECO:0000256" key="1">
    <source>
        <dbReference type="SAM" id="Coils"/>
    </source>
</evidence>
<feature type="compositionally biased region" description="Low complexity" evidence="2">
    <location>
        <begin position="475"/>
        <end position="512"/>
    </location>
</feature>
<comment type="caution">
    <text evidence="3">The sequence shown here is derived from an EMBL/GenBank/DDBJ whole genome shotgun (WGS) entry which is preliminary data.</text>
</comment>
<feature type="region of interest" description="Disordered" evidence="2">
    <location>
        <begin position="136"/>
        <end position="169"/>
    </location>
</feature>
<feature type="compositionally biased region" description="Polar residues" evidence="2">
    <location>
        <begin position="465"/>
        <end position="474"/>
    </location>
</feature>
<name>A0A8H3LP89_9GLOM</name>
<feature type="region of interest" description="Disordered" evidence="2">
    <location>
        <begin position="459"/>
        <end position="539"/>
    </location>
</feature>
<feature type="region of interest" description="Disordered" evidence="2">
    <location>
        <begin position="1"/>
        <end position="110"/>
    </location>
</feature>
<feature type="region of interest" description="Disordered" evidence="2">
    <location>
        <begin position="638"/>
        <end position="717"/>
    </location>
</feature>
<reference evidence="3" key="1">
    <citation type="submission" date="2019-10" db="EMBL/GenBank/DDBJ databases">
        <title>Conservation and host-specific expression of non-tandemly repeated heterogenous ribosome RNA gene in arbuscular mycorrhizal fungi.</title>
        <authorList>
            <person name="Maeda T."/>
            <person name="Kobayashi Y."/>
            <person name="Nakagawa T."/>
            <person name="Ezawa T."/>
            <person name="Yamaguchi K."/>
            <person name="Bino T."/>
            <person name="Nishimoto Y."/>
            <person name="Shigenobu S."/>
            <person name="Kawaguchi M."/>
        </authorList>
    </citation>
    <scope>NUCLEOTIDE SEQUENCE</scope>
    <source>
        <strain evidence="3">HR1</strain>
    </source>
</reference>
<proteinExistence type="predicted"/>
<dbReference type="OrthoDB" id="2360898at2759"/>
<feature type="compositionally biased region" description="Low complexity" evidence="2">
    <location>
        <begin position="705"/>
        <end position="717"/>
    </location>
</feature>
<sequence>MSATPSSTRRTRSATKLSSKTTRTDKQITEETYTPIDIDVITQQNKAKKNRVTADNDADDAFWEPTISKESTTDKVTNSEVPNKNQEPPYPTKKSDNNNEEYTNKLPPEPTLQEISKDFLQKNANSLDVSIHNSHMTVDQPTPINNEQIKDIPNEETNPLTNHKKKFDQPPTVEQLDLNMPNGGKRLKYSSFAIKELFDTKNFQQIQKRIRERFSTINGFECIEPEETYNDTKIVKISFSNPTSRDAINGVKKGNDPVVFHTYNKENVDTLTKEFRNNKASHIIRVMHVPKIFKEADIIKIFSVYGEIKSISKTKMEKFVLRILPVDLTNEEYQRRTEFSYKITGLHMDTTFYDIEQIIKKIKGQTCYLPPIEINSKRKTRTAYIYVKPEDYQHKIWNVPVGKDRTIYITPSNHSVCSVCGDHNHNVSTCNRYESLEPFLRPNKEQRVELDDNSSFLPNYLRNIKPNNQQSHKASNINNNTQPNSINNQYNRTNYTQGNRNQTRTQNNSTRYNRSRSRSRNNNSSSTHPPPRGRSTNKVITNNSVNNMAINKQYESQIDNLRKEINLLSKEINTLKANQEQQEKITDDLRQQIRQFTEAQERMATQISSTSENIQAINCTQSMILEQIQLLHRPINNSRQHTRRASPRPHVRSPAPSELSIPEHFLTESEQQGEDPYEDRDEDNQSEHLQFNSQSRSPSEIYDDNNGNFNNNNRSNNFSFSSIYPSNWMQRY</sequence>
<feature type="compositionally biased region" description="Basic residues" evidence="2">
    <location>
        <begin position="640"/>
        <end position="651"/>
    </location>
</feature>
<feature type="compositionally biased region" description="Polar residues" evidence="2">
    <location>
        <begin position="687"/>
        <end position="698"/>
    </location>
</feature>
<accession>A0A8H3LP89</accession>
<evidence type="ECO:0000313" key="3">
    <source>
        <dbReference type="EMBL" id="GES90062.1"/>
    </source>
</evidence>
<evidence type="ECO:0000313" key="4">
    <source>
        <dbReference type="Proteomes" id="UP000615446"/>
    </source>
</evidence>
<organism evidence="3 4">
    <name type="scientific">Rhizophagus clarus</name>
    <dbReference type="NCBI Taxonomy" id="94130"/>
    <lineage>
        <taxon>Eukaryota</taxon>
        <taxon>Fungi</taxon>
        <taxon>Fungi incertae sedis</taxon>
        <taxon>Mucoromycota</taxon>
        <taxon>Glomeromycotina</taxon>
        <taxon>Glomeromycetes</taxon>
        <taxon>Glomerales</taxon>
        <taxon>Glomeraceae</taxon>
        <taxon>Rhizophagus</taxon>
    </lineage>
</organism>
<feature type="compositionally biased region" description="Low complexity" evidence="2">
    <location>
        <begin position="1"/>
        <end position="21"/>
    </location>
</feature>
<feature type="compositionally biased region" description="Polar residues" evidence="2">
    <location>
        <begin position="68"/>
        <end position="86"/>
    </location>
</feature>
<dbReference type="Proteomes" id="UP000615446">
    <property type="component" value="Unassembled WGS sequence"/>
</dbReference>
<feature type="compositionally biased region" description="Acidic residues" evidence="2">
    <location>
        <begin position="671"/>
        <end position="684"/>
    </location>
</feature>
<keyword evidence="1" id="KW-0175">Coiled coil</keyword>
<evidence type="ECO:0000256" key="2">
    <source>
        <dbReference type="SAM" id="MobiDB-lite"/>
    </source>
</evidence>
<protein>
    <submittedName>
        <fullName evidence="3">Uncharacterized protein</fullName>
    </submittedName>
</protein>
<gene>
    <name evidence="3" type="ORF">RCL2_001693100</name>
</gene>
<feature type="coiled-coil region" evidence="1">
    <location>
        <begin position="551"/>
        <end position="592"/>
    </location>
</feature>
<dbReference type="EMBL" id="BLAL01000193">
    <property type="protein sequence ID" value="GES90062.1"/>
    <property type="molecule type" value="Genomic_DNA"/>
</dbReference>
<dbReference type="AlphaFoldDB" id="A0A8H3LP89"/>